<dbReference type="EMBL" id="RWIC01000483">
    <property type="protein sequence ID" value="TKC43282.1"/>
    <property type="molecule type" value="Genomic_DNA"/>
</dbReference>
<feature type="region of interest" description="Disordered" evidence="1">
    <location>
        <begin position="1"/>
        <end position="65"/>
    </location>
</feature>
<organism evidence="2 3">
    <name type="scientific">Monodon monoceros</name>
    <name type="common">Narwhal</name>
    <name type="synonym">Ceratodon monodon</name>
    <dbReference type="NCBI Taxonomy" id="40151"/>
    <lineage>
        <taxon>Eukaryota</taxon>
        <taxon>Metazoa</taxon>
        <taxon>Chordata</taxon>
        <taxon>Craniata</taxon>
        <taxon>Vertebrata</taxon>
        <taxon>Euteleostomi</taxon>
        <taxon>Mammalia</taxon>
        <taxon>Eutheria</taxon>
        <taxon>Laurasiatheria</taxon>
        <taxon>Artiodactyla</taxon>
        <taxon>Whippomorpha</taxon>
        <taxon>Cetacea</taxon>
        <taxon>Odontoceti</taxon>
        <taxon>Monodontidae</taxon>
        <taxon>Monodon</taxon>
    </lineage>
</organism>
<feature type="non-terminal residue" evidence="2">
    <location>
        <position position="1"/>
    </location>
</feature>
<dbReference type="Proteomes" id="UP000308365">
    <property type="component" value="Unassembled WGS sequence"/>
</dbReference>
<comment type="caution">
    <text evidence="2">The sequence shown here is derived from an EMBL/GenBank/DDBJ whole genome shotgun (WGS) entry which is preliminary data.</text>
</comment>
<feature type="compositionally biased region" description="Gly residues" evidence="1">
    <location>
        <begin position="50"/>
        <end position="65"/>
    </location>
</feature>
<proteinExistence type="predicted"/>
<protein>
    <submittedName>
        <fullName evidence="2">Uncharacterized protein</fullName>
    </submittedName>
</protein>
<reference evidence="3" key="1">
    <citation type="journal article" date="2019" name="IScience">
        <title>Narwhal Genome Reveals Long-Term Low Genetic Diversity despite Current Large Abundance Size.</title>
        <authorList>
            <person name="Westbury M.V."/>
            <person name="Petersen B."/>
            <person name="Garde E."/>
            <person name="Heide-Jorgensen M.P."/>
            <person name="Lorenzen E.D."/>
        </authorList>
    </citation>
    <scope>NUCLEOTIDE SEQUENCE [LARGE SCALE GENOMIC DNA]</scope>
</reference>
<accession>A0A4U1F258</accession>
<dbReference type="AlphaFoldDB" id="A0A4U1F258"/>
<name>A0A4U1F258_MONMO</name>
<evidence type="ECO:0000313" key="2">
    <source>
        <dbReference type="EMBL" id="TKC43282.1"/>
    </source>
</evidence>
<feature type="non-terminal residue" evidence="2">
    <location>
        <position position="65"/>
    </location>
</feature>
<evidence type="ECO:0000313" key="3">
    <source>
        <dbReference type="Proteomes" id="UP000308365"/>
    </source>
</evidence>
<evidence type="ECO:0000256" key="1">
    <source>
        <dbReference type="SAM" id="MobiDB-lite"/>
    </source>
</evidence>
<sequence>VPGKGPALGPAAVTPSPASKSYPPVQGPVTSDATAVAGGGRRRKAAEVGGARGAPGRGQGVPGAL</sequence>
<gene>
    <name evidence="2" type="ORF">EI555_014113</name>
</gene>